<keyword evidence="1" id="KW-1133">Transmembrane helix</keyword>
<dbReference type="Pfam" id="PF04892">
    <property type="entry name" value="VanZ"/>
    <property type="match status" value="1"/>
</dbReference>
<name>A0A9D7I9B6_9RHOO</name>
<reference evidence="3" key="1">
    <citation type="submission" date="2020-10" db="EMBL/GenBank/DDBJ databases">
        <title>Connecting structure to function with the recovery of over 1000 high-quality activated sludge metagenome-assembled genomes encoding full-length rRNA genes using long-read sequencing.</title>
        <authorList>
            <person name="Singleton C.M."/>
            <person name="Petriglieri F."/>
            <person name="Kristensen J.M."/>
            <person name="Kirkegaard R.H."/>
            <person name="Michaelsen T.Y."/>
            <person name="Andersen M.H."/>
            <person name="Karst S.M."/>
            <person name="Dueholm M.S."/>
            <person name="Nielsen P.H."/>
            <person name="Albertsen M."/>
        </authorList>
    </citation>
    <scope>NUCLEOTIDE SEQUENCE</scope>
    <source>
        <strain evidence="3">EsbW_18-Q3-R4-48_MAXAC.044</strain>
    </source>
</reference>
<feature type="domain" description="VanZ-like" evidence="2">
    <location>
        <begin position="47"/>
        <end position="121"/>
    </location>
</feature>
<protein>
    <submittedName>
        <fullName evidence="3">VanZ family protein</fullName>
    </submittedName>
</protein>
<sequence>MRAFPANILLVPRFQLLSYRCAIVLYLSILIFGSIPGARDDIGQYASGGVLHAVAYSILTLLLFSGSTGNRSERAVKSVLTIMAMGAFDEYVQSFFPYRAADVMDWMVDVIAGFISAAMLWALWPRLIDSE</sequence>
<feature type="transmembrane region" description="Helical" evidence="1">
    <location>
        <begin position="106"/>
        <end position="124"/>
    </location>
</feature>
<dbReference type="EMBL" id="JADJNC010000021">
    <property type="protein sequence ID" value="MBK7423977.1"/>
    <property type="molecule type" value="Genomic_DNA"/>
</dbReference>
<evidence type="ECO:0000256" key="1">
    <source>
        <dbReference type="SAM" id="Phobius"/>
    </source>
</evidence>
<dbReference type="AlphaFoldDB" id="A0A9D7I9B6"/>
<keyword evidence="1" id="KW-0812">Transmembrane</keyword>
<proteinExistence type="predicted"/>
<keyword evidence="1" id="KW-0472">Membrane</keyword>
<accession>A0A9D7I9B6</accession>
<dbReference type="NCBIfam" id="NF037970">
    <property type="entry name" value="vanZ_1"/>
    <property type="match status" value="1"/>
</dbReference>
<dbReference type="InterPro" id="IPR006976">
    <property type="entry name" value="VanZ-like"/>
</dbReference>
<evidence type="ECO:0000313" key="4">
    <source>
        <dbReference type="Proteomes" id="UP000886602"/>
    </source>
</evidence>
<organism evidence="3 4">
    <name type="scientific">Candidatus Propionivibrio dominans</name>
    <dbReference type="NCBI Taxonomy" id="2954373"/>
    <lineage>
        <taxon>Bacteria</taxon>
        <taxon>Pseudomonadati</taxon>
        <taxon>Pseudomonadota</taxon>
        <taxon>Betaproteobacteria</taxon>
        <taxon>Rhodocyclales</taxon>
        <taxon>Rhodocyclaceae</taxon>
        <taxon>Propionivibrio</taxon>
    </lineage>
</organism>
<evidence type="ECO:0000259" key="2">
    <source>
        <dbReference type="Pfam" id="PF04892"/>
    </source>
</evidence>
<feature type="transmembrane region" description="Helical" evidence="1">
    <location>
        <begin position="45"/>
        <end position="64"/>
    </location>
</feature>
<comment type="caution">
    <text evidence="3">The sequence shown here is derived from an EMBL/GenBank/DDBJ whole genome shotgun (WGS) entry which is preliminary data.</text>
</comment>
<evidence type="ECO:0000313" key="3">
    <source>
        <dbReference type="EMBL" id="MBK7423977.1"/>
    </source>
</evidence>
<feature type="transmembrane region" description="Helical" evidence="1">
    <location>
        <begin position="21"/>
        <end position="39"/>
    </location>
</feature>
<dbReference type="Proteomes" id="UP000886602">
    <property type="component" value="Unassembled WGS sequence"/>
</dbReference>
<gene>
    <name evidence="3" type="primary">vanZ</name>
    <name evidence="3" type="ORF">IPJ48_13235</name>
</gene>